<proteinExistence type="predicted"/>
<keyword evidence="3" id="KW-1134">Transmembrane beta strand</keyword>
<gene>
    <name evidence="9" type="ORF">EV671_1009103</name>
</gene>
<accession>A0A4R3V645</accession>
<keyword evidence="7" id="KW-0732">Signal</keyword>
<name>A0A4R3V645_ROSSA</name>
<dbReference type="Pfam" id="PF13620">
    <property type="entry name" value="CarboxypepD_reg"/>
    <property type="match status" value="1"/>
</dbReference>
<dbReference type="GO" id="GO:0044718">
    <property type="term" value="P:siderophore transmembrane transport"/>
    <property type="evidence" value="ECO:0007669"/>
    <property type="project" value="TreeGrafter"/>
</dbReference>
<dbReference type="InterPro" id="IPR013784">
    <property type="entry name" value="Carb-bd-like_fold"/>
</dbReference>
<protein>
    <submittedName>
        <fullName evidence="9">Carboxypeptidase family protein</fullName>
    </submittedName>
</protein>
<evidence type="ECO:0000256" key="6">
    <source>
        <dbReference type="ARBA" id="ARBA00023237"/>
    </source>
</evidence>
<keyword evidence="2" id="KW-0813">Transport</keyword>
<evidence type="ECO:0000256" key="7">
    <source>
        <dbReference type="SAM" id="SignalP"/>
    </source>
</evidence>
<keyword evidence="9" id="KW-0121">Carboxypeptidase</keyword>
<evidence type="ECO:0000256" key="4">
    <source>
        <dbReference type="ARBA" id="ARBA00022692"/>
    </source>
</evidence>
<reference evidence="9 10" key="1">
    <citation type="submission" date="2019-03" db="EMBL/GenBank/DDBJ databases">
        <title>Genomic Encyclopedia of Type Strains, Phase IV (KMG-IV): sequencing the most valuable type-strain genomes for metagenomic binning, comparative biology and taxonomic classification.</title>
        <authorList>
            <person name="Goeker M."/>
        </authorList>
    </citation>
    <scope>NUCLEOTIDE SEQUENCE [LARGE SCALE GENOMIC DNA]</scope>
    <source>
        <strain evidence="9 10">DSM 654</strain>
    </source>
</reference>
<comment type="subcellular location">
    <subcellularLocation>
        <location evidence="1">Cell outer membrane</location>
        <topology evidence="1">Multi-pass membrane protein</topology>
    </subcellularLocation>
</comment>
<dbReference type="Proteomes" id="UP000295110">
    <property type="component" value="Unassembled WGS sequence"/>
</dbReference>
<keyword evidence="6" id="KW-0998">Cell outer membrane</keyword>
<organism evidence="9 10">
    <name type="scientific">Roseateles saccharophilus</name>
    <name type="common">Pseudomonas saccharophila</name>
    <dbReference type="NCBI Taxonomy" id="304"/>
    <lineage>
        <taxon>Bacteria</taxon>
        <taxon>Pseudomonadati</taxon>
        <taxon>Pseudomonadota</taxon>
        <taxon>Betaproteobacteria</taxon>
        <taxon>Burkholderiales</taxon>
        <taxon>Sphaerotilaceae</taxon>
        <taxon>Roseateles</taxon>
    </lineage>
</organism>
<dbReference type="EMBL" id="SMBU01000009">
    <property type="protein sequence ID" value="TCU98827.1"/>
    <property type="molecule type" value="Genomic_DNA"/>
</dbReference>
<dbReference type="InterPro" id="IPR057601">
    <property type="entry name" value="Oar-like_b-barrel"/>
</dbReference>
<evidence type="ECO:0000313" key="9">
    <source>
        <dbReference type="EMBL" id="TCU98827.1"/>
    </source>
</evidence>
<dbReference type="PANTHER" id="PTHR30069:SF46">
    <property type="entry name" value="OAR PROTEIN"/>
    <property type="match status" value="1"/>
</dbReference>
<dbReference type="InterPro" id="IPR036942">
    <property type="entry name" value="Beta-barrel_TonB_sf"/>
</dbReference>
<feature type="signal peptide" evidence="7">
    <location>
        <begin position="1"/>
        <end position="28"/>
    </location>
</feature>
<evidence type="ECO:0000256" key="3">
    <source>
        <dbReference type="ARBA" id="ARBA00022452"/>
    </source>
</evidence>
<dbReference type="Gene3D" id="2.60.40.1120">
    <property type="entry name" value="Carboxypeptidase-like, regulatory domain"/>
    <property type="match status" value="1"/>
</dbReference>
<dbReference type="AlphaFoldDB" id="A0A4R3V645"/>
<dbReference type="OrthoDB" id="9768147at2"/>
<dbReference type="GO" id="GO:0015344">
    <property type="term" value="F:siderophore uptake transmembrane transporter activity"/>
    <property type="evidence" value="ECO:0007669"/>
    <property type="project" value="TreeGrafter"/>
</dbReference>
<dbReference type="Gene3D" id="2.40.170.20">
    <property type="entry name" value="TonB-dependent receptor, beta-barrel domain"/>
    <property type="match status" value="1"/>
</dbReference>
<feature type="domain" description="TonB-dependent transporter Oar-like beta-barrel" evidence="8">
    <location>
        <begin position="248"/>
        <end position="1055"/>
    </location>
</feature>
<dbReference type="GO" id="GO:0009279">
    <property type="term" value="C:cell outer membrane"/>
    <property type="evidence" value="ECO:0007669"/>
    <property type="project" value="UniProtKB-SubCell"/>
</dbReference>
<keyword evidence="9" id="KW-0645">Protease</keyword>
<dbReference type="SUPFAM" id="SSF56935">
    <property type="entry name" value="Porins"/>
    <property type="match status" value="1"/>
</dbReference>
<keyword evidence="10" id="KW-1185">Reference proteome</keyword>
<dbReference type="PANTHER" id="PTHR30069">
    <property type="entry name" value="TONB-DEPENDENT OUTER MEMBRANE RECEPTOR"/>
    <property type="match status" value="1"/>
</dbReference>
<comment type="caution">
    <text evidence="9">The sequence shown here is derived from an EMBL/GenBank/DDBJ whole genome shotgun (WGS) entry which is preliminary data.</text>
</comment>
<dbReference type="Pfam" id="PF25183">
    <property type="entry name" value="OMP_b-brl_4"/>
    <property type="match status" value="1"/>
</dbReference>
<keyword evidence="9" id="KW-0378">Hydrolase</keyword>
<keyword evidence="4" id="KW-0812">Transmembrane</keyword>
<dbReference type="InterPro" id="IPR039426">
    <property type="entry name" value="TonB-dep_rcpt-like"/>
</dbReference>
<dbReference type="GO" id="GO:0030246">
    <property type="term" value="F:carbohydrate binding"/>
    <property type="evidence" value="ECO:0007669"/>
    <property type="project" value="InterPro"/>
</dbReference>
<feature type="chain" id="PRO_5021019547" evidence="7">
    <location>
        <begin position="29"/>
        <end position="1122"/>
    </location>
</feature>
<evidence type="ECO:0000256" key="5">
    <source>
        <dbReference type="ARBA" id="ARBA00023136"/>
    </source>
</evidence>
<dbReference type="SUPFAM" id="SSF49452">
    <property type="entry name" value="Starch-binding domain-like"/>
    <property type="match status" value="1"/>
</dbReference>
<evidence type="ECO:0000256" key="1">
    <source>
        <dbReference type="ARBA" id="ARBA00004571"/>
    </source>
</evidence>
<dbReference type="RefSeq" id="WP_132571165.1">
    <property type="nucleotide sequence ID" value="NZ_CBCSGL010000016.1"/>
</dbReference>
<dbReference type="GO" id="GO:0004180">
    <property type="term" value="F:carboxypeptidase activity"/>
    <property type="evidence" value="ECO:0007669"/>
    <property type="project" value="UniProtKB-KW"/>
</dbReference>
<evidence type="ECO:0000256" key="2">
    <source>
        <dbReference type="ARBA" id="ARBA00022448"/>
    </source>
</evidence>
<sequence>MSNRFGSGFPLSALCAAVAIVAAAPAVAQNTTAAVAGQVIGADGKPLAGATVTIVHSDSGSTNTLTTDADGRFSARGLRVGGPYTITAVKGSDREVRNDVYLALAETQSLELRIRGANVLETVVTTGSATGSNKFDSSTMGAGTSIGKQELAAYASISRSLQDYARNDPRVVQTDKGNGEISVAGQNGRFNTVTIDGVKVNDTFGLELNGLPTLKQPISIDAIQAVQVNVSNYDVTQQGYTGANINAVTKSGTNEFTGSVYAAYRDDKLSGDRYDRVRNVTFPTPTFQENLKGFTFGGPIIKDKLFFFANYEELKSSRSVPAFGPLGSSSVNVGITQAQIQAAQDLANSKYGIDIGSLSTPKGVQLVAKDTLLKLDWNVSDNHKVNVRYTKSEESNPIFPNYTANQLSLSSDWYSQVKTLETVVGQWFADWTDSFSTELKLSQRDYKSDPKNNSNLPQVGLTWTTAAPAGTATGNRTLTFGTEQSRHFNSLHTKTFNGFFAGNLFLDKHEIKAGVDLERNEIFNAFLQNTRGVYTFSGTDPIALWNAGVPTSYQVQQPLAGNTLQDGAANWTLSNIGLFVQDTWKVNKQLNIVAGLRLDTLETGDKPKFNSVASGAPTILVNGRAGGGFGYNNSYTLDGQKIIQPRFGFNYQFDTADKLKTQLRGGAGLFMGSAASVWLTNPYQNTGVTTANFSCGGGSTPCSAIQYSPNPATQPTVTGTPPAANVDFIAPGVKQPTVWKMNLALDKELPWYGLVAGAEWLHTEVDKGLYYQYLNLGPVVSTSPLDGREMYYNAAGRSPLCYAGGNDSSPSNCGRLVKSLNNQSFNNVTLLKNTSKGDGDVLTFSLTGPNKTGFGWSAAYTFTRATEVSGLTSSTANSGWLNRAVFNPNEEVAANSATLIRNRFTGNLNWAKAFVGKYRTTFGLFYEGRTGHPYSWTFNNDVNGDGVAGNDLLYIPKGPGSGEVIFRSSNTGAAMTTQAQIDAFTASTSAAAEAKFWSIVDANPSLRNSKGKVVGRNAAFSPFVNSFDVRVSQEVPGLFGNNKGTITLDILNVGNLIKKEWGRIDEVGFGTGGATRRWINYAGIDPTTGKMVYAVNDPSDYTTKQTRGESQWAMQITAKYEF</sequence>
<evidence type="ECO:0000313" key="10">
    <source>
        <dbReference type="Proteomes" id="UP000295110"/>
    </source>
</evidence>
<evidence type="ECO:0000259" key="8">
    <source>
        <dbReference type="Pfam" id="PF25183"/>
    </source>
</evidence>
<keyword evidence="5" id="KW-0472">Membrane</keyword>